<organism evidence="3 4">
    <name type="scientific">Brassica cretica</name>
    <name type="common">Mustard</name>
    <dbReference type="NCBI Taxonomy" id="69181"/>
    <lineage>
        <taxon>Eukaryota</taxon>
        <taxon>Viridiplantae</taxon>
        <taxon>Streptophyta</taxon>
        <taxon>Embryophyta</taxon>
        <taxon>Tracheophyta</taxon>
        <taxon>Spermatophyta</taxon>
        <taxon>Magnoliopsida</taxon>
        <taxon>eudicotyledons</taxon>
        <taxon>Gunneridae</taxon>
        <taxon>Pentapetalae</taxon>
        <taxon>rosids</taxon>
        <taxon>malvids</taxon>
        <taxon>Brassicales</taxon>
        <taxon>Brassicaceae</taxon>
        <taxon>Brassiceae</taxon>
        <taxon>Brassica</taxon>
    </lineage>
</organism>
<proteinExistence type="predicted"/>
<protein>
    <recommendedName>
        <fullName evidence="2">Transposase MuDR plant domain-containing protein</fullName>
    </recommendedName>
</protein>
<feature type="domain" description="Transposase MuDR plant" evidence="2">
    <location>
        <begin position="151"/>
        <end position="212"/>
    </location>
</feature>
<dbReference type="PANTHER" id="PTHR31973">
    <property type="entry name" value="POLYPROTEIN, PUTATIVE-RELATED"/>
    <property type="match status" value="1"/>
</dbReference>
<dbReference type="Pfam" id="PF03108">
    <property type="entry name" value="DBD_Tnp_Mut"/>
    <property type="match status" value="2"/>
</dbReference>
<feature type="compositionally biased region" description="Polar residues" evidence="1">
    <location>
        <begin position="416"/>
        <end position="426"/>
    </location>
</feature>
<name>A0A8S9LMJ5_BRACR</name>
<evidence type="ECO:0000313" key="3">
    <source>
        <dbReference type="EMBL" id="KAF2608764.1"/>
    </source>
</evidence>
<feature type="domain" description="Transposase MuDR plant" evidence="2">
    <location>
        <begin position="462"/>
        <end position="518"/>
    </location>
</feature>
<sequence length="889" mass="100150">MHIYSSCGLWNSSVRNGWSFLADKAKGGRLLNLDGSSTIEKLKLMVSDDFGIYLTLVNLELSYLPSELINTIESPPSKDENLNREARVNLNNQASGAAIMEGHTNENSDVNSGETNFDEQDIEHDESDDEKMCDIKGSKGHNVRFAVLDIVKKGQHFSSKMLLRATFEICAMKHNFNYKVVRSDTKIWYIRCADEYCSWRVRAEGLKRSSYFIIRKYVAEHSCAPSARNKSVRTVSAKTIGNLIMHKYDGVKAGPKCNDIIELMRGGHGIEVSKSLAWDFTKMHIYSSCGLWNSSVRKGWSFLADKAKGGRLLNLDRSSTIEKLKLMVSDDFGIDLTLVNLELSYLPSELINTLESPSVIISNDRQVKNFLTYVRTKPSTRLCACLKSKDENLNREARVNLNNQASGAAIMEGHTNENSDVNSGETNFDEQDIERDESNDEKMCDIKESKGNNVRFALLDIVKKGQHFSSKMILKATFEICAMKHNFDYKVVRSDTKIWFIRCADEDCSWRVRAEGLKARNKSVRTASAKTIGNLIMHKYDGVKAGPKCNDIIELMRGEHGIEVSKSLAWDAREYAINTMRGIPETVRKGWSFLADKAKGGRLLNLDGSSTIEKLKLMVSDDFGIDLTLVNLELSYLPSELINTLESPPVIISNDRQVKNFLTYVRTKPSTRLCVCLQSKDENLNREARVNLNNQASGAAIMEGHTNENSDVNSGETNFDEQDIERDENDDEKMCDIKGNKEHNVRFALLDIVKKGQHFSNEDCSWRVCAEGLKGSSYFIIRKYVAEHSCAPSARNKSVRTTSAKTIGNLIMHKYDGVKAGPKCNDIIELMRGEHGIEVSESLAWDAREYAINTMRGIPETAKIARSFHRDLYYIGCSIPVWFLRPPQA</sequence>
<reference evidence="3" key="1">
    <citation type="submission" date="2019-12" db="EMBL/GenBank/DDBJ databases">
        <title>Genome sequencing and annotation of Brassica cretica.</title>
        <authorList>
            <person name="Studholme D.J."/>
            <person name="Sarris P.F."/>
        </authorList>
    </citation>
    <scope>NUCLEOTIDE SEQUENCE</scope>
    <source>
        <strain evidence="3">PFS-001/15</strain>
        <tissue evidence="3">Leaf</tissue>
    </source>
</reference>
<dbReference type="EMBL" id="QGKW02000276">
    <property type="protein sequence ID" value="KAF2608764.1"/>
    <property type="molecule type" value="Genomic_DNA"/>
</dbReference>
<evidence type="ECO:0000256" key="1">
    <source>
        <dbReference type="SAM" id="MobiDB-lite"/>
    </source>
</evidence>
<dbReference type="Proteomes" id="UP000712281">
    <property type="component" value="Unassembled WGS sequence"/>
</dbReference>
<feature type="region of interest" description="Disordered" evidence="1">
    <location>
        <begin position="414"/>
        <end position="435"/>
    </location>
</feature>
<dbReference type="PANTHER" id="PTHR31973:SF129">
    <property type="entry name" value="SWIM-TYPE DOMAIN-CONTAINING PROTEIN"/>
    <property type="match status" value="1"/>
</dbReference>
<comment type="caution">
    <text evidence="3">The sequence shown here is derived from an EMBL/GenBank/DDBJ whole genome shotgun (WGS) entry which is preliminary data.</text>
</comment>
<evidence type="ECO:0000313" key="4">
    <source>
        <dbReference type="Proteomes" id="UP000712281"/>
    </source>
</evidence>
<dbReference type="InterPro" id="IPR004332">
    <property type="entry name" value="Transposase_MuDR"/>
</dbReference>
<dbReference type="AlphaFoldDB" id="A0A8S9LMJ5"/>
<evidence type="ECO:0000259" key="2">
    <source>
        <dbReference type="Pfam" id="PF03108"/>
    </source>
</evidence>
<gene>
    <name evidence="3" type="ORF">F2Q68_00043963</name>
</gene>
<accession>A0A8S9LMJ5</accession>